<evidence type="ECO:0000256" key="1">
    <source>
        <dbReference type="ARBA" id="ARBA00008853"/>
    </source>
</evidence>
<evidence type="ECO:0000313" key="4">
    <source>
        <dbReference type="Proteomes" id="UP001501407"/>
    </source>
</evidence>
<organism evidence="3 4">
    <name type="scientific">Microbacterium yannicii</name>
    <dbReference type="NCBI Taxonomy" id="671622"/>
    <lineage>
        <taxon>Bacteria</taxon>
        <taxon>Bacillati</taxon>
        <taxon>Actinomycetota</taxon>
        <taxon>Actinomycetes</taxon>
        <taxon>Micrococcales</taxon>
        <taxon>Microbacteriaceae</taxon>
        <taxon>Microbacterium</taxon>
    </lineage>
</organism>
<dbReference type="PRINTS" id="PR01790">
    <property type="entry name" value="SMP30FAMILY"/>
</dbReference>
<name>A0ABP9M1I0_9MICO</name>
<dbReference type="InterPro" id="IPR011042">
    <property type="entry name" value="6-blade_b-propeller_TolB-like"/>
</dbReference>
<dbReference type="Gene3D" id="2.120.10.30">
    <property type="entry name" value="TolB, C-terminal domain"/>
    <property type="match status" value="1"/>
</dbReference>
<dbReference type="Proteomes" id="UP001501407">
    <property type="component" value="Unassembled WGS sequence"/>
</dbReference>
<keyword evidence="4" id="KW-1185">Reference proteome</keyword>
<dbReference type="Pfam" id="PF08450">
    <property type="entry name" value="SGL"/>
    <property type="match status" value="1"/>
</dbReference>
<dbReference type="EMBL" id="BAABKZ010000001">
    <property type="protein sequence ID" value="GAA5088142.1"/>
    <property type="molecule type" value="Genomic_DNA"/>
</dbReference>
<dbReference type="InterPro" id="IPR005511">
    <property type="entry name" value="SMP-30"/>
</dbReference>
<proteinExistence type="inferred from homology"/>
<accession>A0ABP9M1I0</accession>
<gene>
    <name evidence="3" type="ORF">GCM10025760_10210</name>
</gene>
<dbReference type="PANTHER" id="PTHR10907:SF47">
    <property type="entry name" value="REGUCALCIN"/>
    <property type="match status" value="1"/>
</dbReference>
<evidence type="ECO:0000259" key="2">
    <source>
        <dbReference type="Pfam" id="PF08450"/>
    </source>
</evidence>
<evidence type="ECO:0000313" key="3">
    <source>
        <dbReference type="EMBL" id="GAA5088142.1"/>
    </source>
</evidence>
<dbReference type="RefSeq" id="WP_194412850.1">
    <property type="nucleotide sequence ID" value="NZ_BAABKZ010000001.1"/>
</dbReference>
<feature type="domain" description="SMP-30/Gluconolactonase/LRE-like region" evidence="2">
    <location>
        <begin position="17"/>
        <end position="260"/>
    </location>
</feature>
<sequence>MIDEDAVILANPLTCELGEGPVWDPVRQLVLWVDIRRGVIFSGRLDAHGRISYVEHVPFAGTVGAVAVAEDGSWIVADAHTLILHPVAGSARELARVVPADRSGRTNDGKPDPGGRFLIGTLSLDGDSDREVLLRLEQDGTLTTIDDDLTLSNGLAWSPDGSILYSVDTLRRVVFARSYDAATGATGERRTIIEVDDGFPDGMCSDADGHLWIAMWGLGEVRRYTPEGAHERTIRVPAPHVSSVAFAGPDLDTLVITTATQDLREEQLAAHPLSGKLFTVRPGVRGLPVPLWSGVAETLKENA</sequence>
<dbReference type="InterPro" id="IPR013658">
    <property type="entry name" value="SGL"/>
</dbReference>
<reference evidence="4" key="1">
    <citation type="journal article" date="2019" name="Int. J. Syst. Evol. Microbiol.">
        <title>The Global Catalogue of Microorganisms (GCM) 10K type strain sequencing project: providing services to taxonomists for standard genome sequencing and annotation.</title>
        <authorList>
            <consortium name="The Broad Institute Genomics Platform"/>
            <consortium name="The Broad Institute Genome Sequencing Center for Infectious Disease"/>
            <person name="Wu L."/>
            <person name="Ma J."/>
        </authorList>
    </citation>
    <scope>NUCLEOTIDE SEQUENCE [LARGE SCALE GENOMIC DNA]</scope>
    <source>
        <strain evidence="4">JCM 18959</strain>
    </source>
</reference>
<comment type="similarity">
    <text evidence="1">Belongs to the SMP-30/CGR1 family.</text>
</comment>
<dbReference type="PANTHER" id="PTHR10907">
    <property type="entry name" value="REGUCALCIN"/>
    <property type="match status" value="1"/>
</dbReference>
<comment type="caution">
    <text evidence="3">The sequence shown here is derived from an EMBL/GenBank/DDBJ whole genome shotgun (WGS) entry which is preliminary data.</text>
</comment>
<protein>
    <recommendedName>
        <fullName evidence="2">SMP-30/Gluconolactonase/LRE-like region domain-containing protein</fullName>
    </recommendedName>
</protein>
<dbReference type="SUPFAM" id="SSF63829">
    <property type="entry name" value="Calcium-dependent phosphotriesterase"/>
    <property type="match status" value="1"/>
</dbReference>